<organism evidence="2 3">
    <name type="scientific">Fusobacterium periodonticum D10</name>
    <dbReference type="NCBI Taxonomy" id="620833"/>
    <lineage>
        <taxon>Bacteria</taxon>
        <taxon>Fusobacteriati</taxon>
        <taxon>Fusobacteriota</taxon>
        <taxon>Fusobacteriia</taxon>
        <taxon>Fusobacteriales</taxon>
        <taxon>Fusobacteriaceae</taxon>
        <taxon>Fusobacterium</taxon>
    </lineage>
</organism>
<dbReference type="Proteomes" id="UP000005809">
    <property type="component" value="Unassembled WGS sequence"/>
</dbReference>
<gene>
    <name evidence="2" type="ORF">FPOG_00567</name>
</gene>
<evidence type="ECO:0000313" key="2">
    <source>
        <dbReference type="EMBL" id="EKA94861.1"/>
    </source>
</evidence>
<name>K1GTV3_9FUSO</name>
<sequence length="209" mass="23484">MNSNNLDTMEKNLRSIAKRYENVKYSIGLAVLFLMKGTSAFSEDNHIQEAERKKDILTDDQGAKSVVKKRKAVTEANKKIKASWANMQFGANDMYSNYFSIPKAKVDKASIVKSEKTILLASTDNTSTLPMFAKLLTDIEETTETRTQVPTTAEINASKDNLRNSVGNLQNKINSARQENNKEIEGLKLELTQLMEQGDQVVKSPWSSW</sequence>
<proteinExistence type="predicted"/>
<feature type="coiled-coil region" evidence="1">
    <location>
        <begin position="159"/>
        <end position="197"/>
    </location>
</feature>
<evidence type="ECO:0000256" key="1">
    <source>
        <dbReference type="SAM" id="Coils"/>
    </source>
</evidence>
<dbReference type="HOGENOM" id="CLU_1345704_0_0_0"/>
<keyword evidence="1" id="KW-0175">Coiled coil</keyword>
<protein>
    <submittedName>
        <fullName evidence="2">Uncharacterized protein</fullName>
    </submittedName>
</protein>
<feature type="non-terminal residue" evidence="2">
    <location>
        <position position="209"/>
    </location>
</feature>
<dbReference type="EMBL" id="ACIF01000007">
    <property type="protein sequence ID" value="EKA94861.1"/>
    <property type="molecule type" value="Genomic_DNA"/>
</dbReference>
<dbReference type="InterPro" id="IPR053787">
    <property type="entry name" value="Autotransptr-assoc_N"/>
</dbReference>
<dbReference type="AlphaFoldDB" id="K1GTV3"/>
<dbReference type="RefSeq" id="WP_005965042.1">
    <property type="nucleotide sequence ID" value="NZ_JH815332.1"/>
</dbReference>
<dbReference type="NCBIfam" id="NF033175">
    <property type="entry name" value="fuso_auto_Nterm"/>
    <property type="match status" value="2"/>
</dbReference>
<evidence type="ECO:0000313" key="3">
    <source>
        <dbReference type="Proteomes" id="UP000005809"/>
    </source>
</evidence>
<reference evidence="2 3" key="1">
    <citation type="submission" date="2012-05" db="EMBL/GenBank/DDBJ databases">
        <title>The Genome Sequence of Fusobacterium periodontium Oral Taxon 201 Strain D10.</title>
        <authorList>
            <consortium name="The Broad Institute Genome Sequencing Platform"/>
            <consortium name="The Broad Institute Genome Sequencing Center for Infectious Disease"/>
            <person name="Earl A."/>
            <person name="Ward D."/>
            <person name="Feldgarden M."/>
            <person name="Gevers D."/>
            <person name="Strauss J."/>
            <person name="Sibley C."/>
            <person name="White A."/>
            <person name="Ambrose C.E."/>
            <person name="Allen-Vercoe E."/>
            <person name="Walker B."/>
            <person name="Young S.K."/>
            <person name="Zeng Q."/>
            <person name="Gargeya S."/>
            <person name="Fitzgerald M."/>
            <person name="Haas B."/>
            <person name="Abouelleil A."/>
            <person name="Alvarado L."/>
            <person name="Arachchi H.M."/>
            <person name="Berlin A.M."/>
            <person name="Chapman S.B."/>
            <person name="Goldberg J."/>
            <person name="Griggs A."/>
            <person name="Gujja S."/>
            <person name="Hansen M."/>
            <person name="Howarth C."/>
            <person name="Imamovic A."/>
            <person name="Larimer J."/>
            <person name="McCowan C."/>
            <person name="Montmayeur A."/>
            <person name="Murphy C."/>
            <person name="Neiman D."/>
            <person name="Pearson M."/>
            <person name="Priest M."/>
            <person name="Roberts A."/>
            <person name="Saif S."/>
            <person name="Shea T."/>
            <person name="Sisk P."/>
            <person name="Sykes S."/>
            <person name="Wortman J."/>
            <person name="Nusbaum C."/>
            <person name="Birren B."/>
        </authorList>
    </citation>
    <scope>NUCLEOTIDE SEQUENCE [LARGE SCALE GENOMIC DNA]</scope>
    <source>
        <strain evidence="2 3">D10</strain>
    </source>
</reference>
<accession>K1GTV3</accession>
<comment type="caution">
    <text evidence="2">The sequence shown here is derived from an EMBL/GenBank/DDBJ whole genome shotgun (WGS) entry which is preliminary data.</text>
</comment>